<reference evidence="1 2" key="1">
    <citation type="submission" date="2014-07" db="EMBL/GenBank/DDBJ databases">
        <title>Draft genome sequence of Thalassospira profundimaris R8-17.</title>
        <authorList>
            <person name="Lai Q."/>
            <person name="Shao Z."/>
        </authorList>
    </citation>
    <scope>NUCLEOTIDE SEQUENCE [LARGE SCALE GENOMIC DNA]</scope>
    <source>
        <strain evidence="1 2">R8-17</strain>
    </source>
</reference>
<accession>A0A367V0U7</accession>
<dbReference type="InterPro" id="IPR025534">
    <property type="entry name" value="DUF4420"/>
</dbReference>
<gene>
    <name evidence="1" type="ORF">TH6_20630</name>
</gene>
<name>A0A367V0U7_9PROT</name>
<evidence type="ECO:0000313" key="2">
    <source>
        <dbReference type="Proteomes" id="UP000253061"/>
    </source>
</evidence>
<evidence type="ECO:0000313" key="1">
    <source>
        <dbReference type="EMBL" id="RCK18808.1"/>
    </source>
</evidence>
<dbReference type="RefSeq" id="WP_062954320.1">
    <property type="nucleotide sequence ID" value="NZ_JPWB01000017.1"/>
</dbReference>
<proteinExistence type="predicted"/>
<organism evidence="1 2">
    <name type="scientific">Thalassospira profundimaris</name>
    <dbReference type="NCBI Taxonomy" id="502049"/>
    <lineage>
        <taxon>Bacteria</taxon>
        <taxon>Pseudomonadati</taxon>
        <taxon>Pseudomonadota</taxon>
        <taxon>Alphaproteobacteria</taxon>
        <taxon>Rhodospirillales</taxon>
        <taxon>Thalassospiraceae</taxon>
        <taxon>Thalassospira</taxon>
    </lineage>
</organism>
<dbReference type="AlphaFoldDB" id="A0A367V0U7"/>
<comment type="caution">
    <text evidence="1">The sequence shown here is derived from an EMBL/GenBank/DDBJ whole genome shotgun (WGS) entry which is preliminary data.</text>
</comment>
<sequence length="328" mass="36760">MLERWKSLGPAPEIGARNVLIADSAHPLDFRIGRDSRGRFVFMLDTDKPDGKRPVLPSVKGMSIELESLEDDRTRLVVVLQDDADLQNFSLMCTGLMLATNAISASRSAEGLLKTLEELNRWHEMLKRRRANRLTRSERIGLVGELLFVRDELLPRMDILPALLAWTGHEGHEQDFVISSVIFEVKTQVVTADRMISISSEDQLDPVQGHIFLCNQGISPAPSRTSNACTLNSIAKELVDLGEAAGGAASDLLAIGLLEAGYEPHEEYDDEIWMLVDRALYKIRDNFPRIERAELRHGVEQVRYRIRVSDCQPYLVDLSSTLEELIGG</sequence>
<dbReference type="EMBL" id="JPWB01000017">
    <property type="protein sequence ID" value="RCK18808.1"/>
    <property type="molecule type" value="Genomic_DNA"/>
</dbReference>
<dbReference type="Proteomes" id="UP000253061">
    <property type="component" value="Unassembled WGS sequence"/>
</dbReference>
<dbReference type="Pfam" id="PF14390">
    <property type="entry name" value="DUF4420"/>
    <property type="match status" value="1"/>
</dbReference>
<evidence type="ECO:0008006" key="3">
    <source>
        <dbReference type="Google" id="ProtNLM"/>
    </source>
</evidence>
<protein>
    <recommendedName>
        <fullName evidence="3">PD-(D/E)XK motif protein</fullName>
    </recommendedName>
</protein>